<keyword evidence="1" id="KW-0732">Signal</keyword>
<organism evidence="2 3">
    <name type="scientific">Naematelia encephala</name>
    <dbReference type="NCBI Taxonomy" id="71784"/>
    <lineage>
        <taxon>Eukaryota</taxon>
        <taxon>Fungi</taxon>
        <taxon>Dikarya</taxon>
        <taxon>Basidiomycota</taxon>
        <taxon>Agaricomycotina</taxon>
        <taxon>Tremellomycetes</taxon>
        <taxon>Tremellales</taxon>
        <taxon>Naemateliaceae</taxon>
        <taxon>Naematelia</taxon>
    </lineage>
</organism>
<comment type="caution">
    <text evidence="2">The sequence shown here is derived from an EMBL/GenBank/DDBJ whole genome shotgun (WGS) entry which is preliminary data.</text>
</comment>
<gene>
    <name evidence="2" type="ORF">BCR39DRAFT_536788</name>
</gene>
<evidence type="ECO:0000256" key="1">
    <source>
        <dbReference type="SAM" id="SignalP"/>
    </source>
</evidence>
<dbReference type="AlphaFoldDB" id="A0A1Y2AZL6"/>
<name>A0A1Y2AZL6_9TREE</name>
<feature type="chain" id="PRO_5012801968" evidence="1">
    <location>
        <begin position="19"/>
        <end position="64"/>
    </location>
</feature>
<dbReference type="Proteomes" id="UP000193986">
    <property type="component" value="Unassembled WGS sequence"/>
</dbReference>
<feature type="signal peptide" evidence="1">
    <location>
        <begin position="1"/>
        <end position="18"/>
    </location>
</feature>
<sequence length="64" mass="7221">MGLVVMLVWPLLIAGAFCDINQRDYVRSLFRAFEPHYCSDLESAVGVQAYFSSQLMKVSAEIHP</sequence>
<reference evidence="2 3" key="1">
    <citation type="submission" date="2016-07" db="EMBL/GenBank/DDBJ databases">
        <title>Pervasive Adenine N6-methylation of Active Genes in Fungi.</title>
        <authorList>
            <consortium name="DOE Joint Genome Institute"/>
            <person name="Mondo S.J."/>
            <person name="Dannebaum R.O."/>
            <person name="Kuo R.C."/>
            <person name="Labutti K."/>
            <person name="Haridas S."/>
            <person name="Kuo A."/>
            <person name="Salamov A."/>
            <person name="Ahrendt S.R."/>
            <person name="Lipzen A."/>
            <person name="Sullivan W."/>
            <person name="Andreopoulos W.B."/>
            <person name="Clum A."/>
            <person name="Lindquist E."/>
            <person name="Daum C."/>
            <person name="Ramamoorthy G.K."/>
            <person name="Gryganskyi A."/>
            <person name="Culley D."/>
            <person name="Magnuson J.K."/>
            <person name="James T.Y."/>
            <person name="O'Malley M.A."/>
            <person name="Stajich J.E."/>
            <person name="Spatafora J.W."/>
            <person name="Visel A."/>
            <person name="Grigoriev I.V."/>
        </authorList>
    </citation>
    <scope>NUCLEOTIDE SEQUENCE [LARGE SCALE GENOMIC DNA]</scope>
    <source>
        <strain evidence="2 3">68-887.2</strain>
    </source>
</reference>
<proteinExistence type="predicted"/>
<dbReference type="EMBL" id="MCFC01000035">
    <property type="protein sequence ID" value="ORY27914.1"/>
    <property type="molecule type" value="Genomic_DNA"/>
</dbReference>
<keyword evidence="3" id="KW-1185">Reference proteome</keyword>
<dbReference type="InParanoid" id="A0A1Y2AZL6"/>
<dbReference type="Pfam" id="PF11951">
    <property type="entry name" value="Fungal_trans_2"/>
    <property type="match status" value="1"/>
</dbReference>
<accession>A0A1Y2AZL6</accession>
<evidence type="ECO:0000313" key="2">
    <source>
        <dbReference type="EMBL" id="ORY27914.1"/>
    </source>
</evidence>
<protein>
    <submittedName>
        <fullName evidence="2">Uncharacterized protein</fullName>
    </submittedName>
</protein>
<evidence type="ECO:0000313" key="3">
    <source>
        <dbReference type="Proteomes" id="UP000193986"/>
    </source>
</evidence>
<dbReference type="InterPro" id="IPR021858">
    <property type="entry name" value="Fun_TF"/>
</dbReference>